<feature type="compositionally biased region" description="Basic residues" evidence="1">
    <location>
        <begin position="384"/>
        <end position="396"/>
    </location>
</feature>
<feature type="compositionally biased region" description="Basic and acidic residues" evidence="1">
    <location>
        <begin position="124"/>
        <end position="137"/>
    </location>
</feature>
<reference evidence="4" key="2">
    <citation type="submission" date="2019-09" db="UniProtKB">
        <authorList>
            <consortium name="WormBaseParasite"/>
        </authorList>
    </citation>
    <scope>IDENTIFICATION</scope>
</reference>
<accession>A0A3P8ESG5</accession>
<reference evidence="2 3" key="1">
    <citation type="submission" date="2018-11" db="EMBL/GenBank/DDBJ databases">
        <authorList>
            <consortium name="Pathogen Informatics"/>
        </authorList>
    </citation>
    <scope>NUCLEOTIDE SEQUENCE [LARGE SCALE GENOMIC DNA]</scope>
</reference>
<evidence type="ECO:0000313" key="4">
    <source>
        <dbReference type="WBParaSite" id="HPBE_0002467301-mRNA-1"/>
    </source>
</evidence>
<feature type="region of interest" description="Disordered" evidence="1">
    <location>
        <begin position="271"/>
        <end position="291"/>
    </location>
</feature>
<feature type="compositionally biased region" description="Low complexity" evidence="1">
    <location>
        <begin position="397"/>
        <end position="432"/>
    </location>
</feature>
<evidence type="ECO:0000313" key="2">
    <source>
        <dbReference type="EMBL" id="VDP46625.1"/>
    </source>
</evidence>
<dbReference type="OrthoDB" id="5916958at2759"/>
<proteinExistence type="predicted"/>
<organism evidence="3 4">
    <name type="scientific">Heligmosomoides polygyrus</name>
    <name type="common">Parasitic roundworm</name>
    <dbReference type="NCBI Taxonomy" id="6339"/>
    <lineage>
        <taxon>Eukaryota</taxon>
        <taxon>Metazoa</taxon>
        <taxon>Ecdysozoa</taxon>
        <taxon>Nematoda</taxon>
        <taxon>Chromadorea</taxon>
        <taxon>Rhabditida</taxon>
        <taxon>Rhabditina</taxon>
        <taxon>Rhabditomorpha</taxon>
        <taxon>Strongyloidea</taxon>
        <taxon>Heligmosomidae</taxon>
        <taxon>Heligmosomoides</taxon>
    </lineage>
</organism>
<feature type="region of interest" description="Disordered" evidence="1">
    <location>
        <begin position="343"/>
        <end position="434"/>
    </location>
</feature>
<protein>
    <submittedName>
        <fullName evidence="4">Coilin</fullName>
    </submittedName>
</protein>
<evidence type="ECO:0000313" key="3">
    <source>
        <dbReference type="Proteomes" id="UP000050761"/>
    </source>
</evidence>
<sequence length="466" mass="51247">MSRLLRFDEMSTQNLDARLSISDSNWKICDMFAVTAATAPFTLVAYDGRDYLEYLAAIPPSDDELTNANVLTTQEQAMTSKRHKLSCESSSVEKPPSVRPEKSGGATHGAVSSADQLKAAESGTMRREKALEKEERKLRKLTRSPVQATTSPGPTSAQVAMFDEVNRIAMLPETSTNAAASSMNKRLEGKFSVIHANDSMLLSKNHDRIKPGEVENSKIKGGRRKQATMSKVEETRELSDDLVPEKKSLSAEIAEWEEMLRKREEEKVIRRKPARATSVTPESLTTTGTPEGLSADIARLKIEAYQQRKAAEATAFAVHPPRRRIRLEGSRLVGDALDESELRRNKGVTGSQSKAVAKHDNRSGDEPEQKEPEQPASEAAKSAGRPKRRRTKKQRKTTATSPAATTVEARATTTNPSSAAATATTATTAAASDPEHLRDEIRIALSREIKKYITKELKEKVSCCCW</sequence>
<dbReference type="WBParaSite" id="HPBE_0002467301-mRNA-1">
    <property type="protein sequence ID" value="HPBE_0002467301-mRNA-1"/>
    <property type="gene ID" value="HPBE_0002467301"/>
</dbReference>
<keyword evidence="3" id="KW-1185">Reference proteome</keyword>
<name>A0A183GPQ3_HELPZ</name>
<evidence type="ECO:0000256" key="1">
    <source>
        <dbReference type="SAM" id="MobiDB-lite"/>
    </source>
</evidence>
<feature type="compositionally biased region" description="Basic and acidic residues" evidence="1">
    <location>
        <begin position="357"/>
        <end position="373"/>
    </location>
</feature>
<feature type="compositionally biased region" description="Polar residues" evidence="1">
    <location>
        <begin position="277"/>
        <end position="289"/>
    </location>
</feature>
<feature type="compositionally biased region" description="Polar residues" evidence="1">
    <location>
        <begin position="144"/>
        <end position="156"/>
    </location>
</feature>
<dbReference type="Proteomes" id="UP000050761">
    <property type="component" value="Unassembled WGS sequence"/>
</dbReference>
<dbReference type="AlphaFoldDB" id="A0A183GPQ3"/>
<feature type="region of interest" description="Disordered" evidence="1">
    <location>
        <begin position="78"/>
        <end position="156"/>
    </location>
</feature>
<gene>
    <name evidence="2" type="ORF">HPBE_LOCUS24672</name>
</gene>
<accession>A0A183GPQ3</accession>
<dbReference type="EMBL" id="UZAH01036675">
    <property type="protein sequence ID" value="VDP46625.1"/>
    <property type="molecule type" value="Genomic_DNA"/>
</dbReference>